<dbReference type="EMBL" id="RQYY01000027">
    <property type="protein sequence ID" value="RRD22058.1"/>
    <property type="molecule type" value="Genomic_DNA"/>
</dbReference>
<dbReference type="OrthoDB" id="88929at2"/>
<keyword evidence="2" id="KW-0813">Transport</keyword>
<keyword evidence="6 9" id="KW-1133">Transmembrane helix</keyword>
<name>A0A3P1UKG4_9FUSO</name>
<keyword evidence="4 9" id="KW-0812">Transmembrane</keyword>
<evidence type="ECO:0000256" key="5">
    <source>
        <dbReference type="ARBA" id="ARBA00022927"/>
    </source>
</evidence>
<sequence length="58" mass="6744">MNLFQKVKMEYSKVEWPSRTEVIHSTIWVVTMTVIVSIYLGVFDILAVRALNFLEALI</sequence>
<gene>
    <name evidence="12" type="primary">secE</name>
    <name evidence="12" type="ORF">EII27_10115</name>
    <name evidence="10" type="ORF">I6H56_01435</name>
    <name evidence="11" type="ORF">I6I83_00555</name>
</gene>
<dbReference type="GO" id="GO:0043952">
    <property type="term" value="P:protein transport by the Sec complex"/>
    <property type="evidence" value="ECO:0007669"/>
    <property type="project" value="TreeGrafter"/>
</dbReference>
<dbReference type="EMBL" id="CP068114">
    <property type="protein sequence ID" value="QQS87677.1"/>
    <property type="molecule type" value="Genomic_DNA"/>
</dbReference>
<evidence type="ECO:0000256" key="7">
    <source>
        <dbReference type="ARBA" id="ARBA00023010"/>
    </source>
</evidence>
<protein>
    <submittedName>
        <fullName evidence="12">Preprotein translocase subunit SecE</fullName>
    </submittedName>
</protein>
<dbReference type="Pfam" id="PF00584">
    <property type="entry name" value="SecE"/>
    <property type="match status" value="1"/>
</dbReference>
<feature type="transmembrane region" description="Helical" evidence="9">
    <location>
        <begin position="26"/>
        <end position="48"/>
    </location>
</feature>
<dbReference type="EMBL" id="CP066022">
    <property type="protein sequence ID" value="QQB74164.1"/>
    <property type="molecule type" value="Genomic_DNA"/>
</dbReference>
<dbReference type="PANTHER" id="PTHR33910">
    <property type="entry name" value="PROTEIN TRANSLOCASE SUBUNIT SECE"/>
    <property type="match status" value="1"/>
</dbReference>
<dbReference type="GO" id="GO:0008320">
    <property type="term" value="F:protein transmembrane transporter activity"/>
    <property type="evidence" value="ECO:0007669"/>
    <property type="project" value="InterPro"/>
</dbReference>
<comment type="subcellular location">
    <subcellularLocation>
        <location evidence="1">Membrane</location>
    </subcellularLocation>
</comment>
<dbReference type="PANTHER" id="PTHR33910:SF1">
    <property type="entry name" value="PROTEIN TRANSLOCASE SUBUNIT SECE"/>
    <property type="match status" value="1"/>
</dbReference>
<dbReference type="GO" id="GO:0006886">
    <property type="term" value="P:intracellular protein transport"/>
    <property type="evidence" value="ECO:0007669"/>
    <property type="project" value="InterPro"/>
</dbReference>
<keyword evidence="5" id="KW-0653">Protein transport</keyword>
<evidence type="ECO:0000313" key="10">
    <source>
        <dbReference type="EMBL" id="QQB74164.1"/>
    </source>
</evidence>
<dbReference type="Proteomes" id="UP000595577">
    <property type="component" value="Chromosome"/>
</dbReference>
<evidence type="ECO:0000313" key="14">
    <source>
        <dbReference type="Proteomes" id="UP000595375"/>
    </source>
</evidence>
<evidence type="ECO:0000256" key="8">
    <source>
        <dbReference type="ARBA" id="ARBA00023136"/>
    </source>
</evidence>
<dbReference type="GO" id="GO:0009306">
    <property type="term" value="P:protein secretion"/>
    <property type="evidence" value="ECO:0007669"/>
    <property type="project" value="InterPro"/>
</dbReference>
<keyword evidence="7" id="KW-0811">Translocation</keyword>
<evidence type="ECO:0000256" key="9">
    <source>
        <dbReference type="SAM" id="Phobius"/>
    </source>
</evidence>
<reference evidence="12 13" key="1">
    <citation type="submission" date="2018-11" db="EMBL/GenBank/DDBJ databases">
        <title>Genomes From Bacteria Associated with the Canine Oral Cavity: a Test Case for Automated Genome-Based Taxonomic Assignment.</title>
        <authorList>
            <person name="Coil D.A."/>
            <person name="Jospin G."/>
            <person name="Darling A.E."/>
            <person name="Wallis C."/>
            <person name="Davis I.J."/>
            <person name="Harris S."/>
            <person name="Eisen J.A."/>
            <person name="Holcombe L.J."/>
            <person name="O'Flynn C."/>
        </authorList>
    </citation>
    <scope>NUCLEOTIDE SEQUENCE [LARGE SCALE GENOMIC DNA]</scope>
    <source>
        <strain evidence="12 13">OH4460_COT-188</strain>
    </source>
</reference>
<keyword evidence="8 9" id="KW-0472">Membrane</keyword>
<evidence type="ECO:0000313" key="15">
    <source>
        <dbReference type="Proteomes" id="UP000595577"/>
    </source>
</evidence>
<evidence type="ECO:0000256" key="2">
    <source>
        <dbReference type="ARBA" id="ARBA00022448"/>
    </source>
</evidence>
<dbReference type="NCBIfam" id="TIGR00964">
    <property type="entry name" value="secE_bact"/>
    <property type="match status" value="1"/>
</dbReference>
<accession>A0A3P1UKG4</accession>
<evidence type="ECO:0000256" key="4">
    <source>
        <dbReference type="ARBA" id="ARBA00022692"/>
    </source>
</evidence>
<proteinExistence type="predicted"/>
<dbReference type="AlphaFoldDB" id="A0A3P1UKG4"/>
<dbReference type="GO" id="GO:0006605">
    <property type="term" value="P:protein targeting"/>
    <property type="evidence" value="ECO:0007669"/>
    <property type="project" value="InterPro"/>
</dbReference>
<dbReference type="InterPro" id="IPR001901">
    <property type="entry name" value="Translocase_SecE/Sec61-g"/>
</dbReference>
<evidence type="ECO:0000313" key="12">
    <source>
        <dbReference type="EMBL" id="RRD22058.1"/>
    </source>
</evidence>
<keyword evidence="14" id="KW-1185">Reference proteome</keyword>
<dbReference type="GO" id="GO:0005886">
    <property type="term" value="C:plasma membrane"/>
    <property type="evidence" value="ECO:0007669"/>
    <property type="project" value="TreeGrafter"/>
</dbReference>
<dbReference type="Gene3D" id="1.20.5.1030">
    <property type="entry name" value="Preprotein translocase secy subunit"/>
    <property type="match status" value="1"/>
</dbReference>
<evidence type="ECO:0000256" key="1">
    <source>
        <dbReference type="ARBA" id="ARBA00004370"/>
    </source>
</evidence>
<dbReference type="InterPro" id="IPR005807">
    <property type="entry name" value="SecE_bac"/>
</dbReference>
<organism evidence="12 13">
    <name type="scientific">Fusobacterium canifelinum</name>
    <dbReference type="NCBI Taxonomy" id="285729"/>
    <lineage>
        <taxon>Bacteria</taxon>
        <taxon>Fusobacteriati</taxon>
        <taxon>Fusobacteriota</taxon>
        <taxon>Fusobacteriia</taxon>
        <taxon>Fusobacteriales</taxon>
        <taxon>Fusobacteriaceae</taxon>
        <taxon>Fusobacterium</taxon>
    </lineage>
</organism>
<dbReference type="Proteomes" id="UP000595375">
    <property type="component" value="Chromosome"/>
</dbReference>
<dbReference type="Proteomes" id="UP000281534">
    <property type="component" value="Unassembled WGS sequence"/>
</dbReference>
<evidence type="ECO:0000313" key="13">
    <source>
        <dbReference type="Proteomes" id="UP000281534"/>
    </source>
</evidence>
<evidence type="ECO:0000256" key="3">
    <source>
        <dbReference type="ARBA" id="ARBA00022475"/>
    </source>
</evidence>
<keyword evidence="3" id="KW-1003">Cell membrane</keyword>
<reference evidence="10 15" key="2">
    <citation type="submission" date="2020-12" db="EMBL/GenBank/DDBJ databases">
        <title>FDA dAtabase for Regulatory Grade micrObial Sequences (FDA-ARGOS): Supporting development and validation of Infectious Disease Dx tests.</title>
        <authorList>
            <person name="Sproer C."/>
            <person name="Gronow S."/>
            <person name="Severitt S."/>
            <person name="Schroder I."/>
            <person name="Tallon L."/>
            <person name="Sadzewicz L."/>
            <person name="Zhao X."/>
            <person name="Boylan J."/>
            <person name="Ott S."/>
            <person name="Bowen H."/>
            <person name="Vavikolanu K."/>
            <person name="Mehta A."/>
            <person name="Aluvathingal J."/>
            <person name="Nadendla S."/>
            <person name="Lowell S."/>
            <person name="Myers T."/>
            <person name="Yan Y."/>
            <person name="Sichtig H."/>
        </authorList>
    </citation>
    <scope>NUCLEOTIDE SEQUENCE [LARGE SCALE GENOMIC DNA]</scope>
    <source>
        <strain evidence="11 14">FDAARGOS_1126</strain>
        <strain evidence="10 15">FDAARGOS_999</strain>
    </source>
</reference>
<dbReference type="RefSeq" id="WP_124797346.1">
    <property type="nucleotide sequence ID" value="NZ_CP066022.1"/>
</dbReference>
<evidence type="ECO:0000313" key="11">
    <source>
        <dbReference type="EMBL" id="QQS87677.1"/>
    </source>
</evidence>
<dbReference type="InterPro" id="IPR038379">
    <property type="entry name" value="SecE_sf"/>
</dbReference>
<evidence type="ECO:0000256" key="6">
    <source>
        <dbReference type="ARBA" id="ARBA00022989"/>
    </source>
</evidence>